<feature type="non-terminal residue" evidence="1">
    <location>
        <position position="1"/>
    </location>
</feature>
<evidence type="ECO:0000313" key="1">
    <source>
        <dbReference type="EMBL" id="KAK8718915.1"/>
    </source>
</evidence>
<name>A0AAW0VQ13_CHEQU</name>
<organism evidence="1 2">
    <name type="scientific">Cherax quadricarinatus</name>
    <name type="common">Australian red claw crayfish</name>
    <dbReference type="NCBI Taxonomy" id="27406"/>
    <lineage>
        <taxon>Eukaryota</taxon>
        <taxon>Metazoa</taxon>
        <taxon>Ecdysozoa</taxon>
        <taxon>Arthropoda</taxon>
        <taxon>Crustacea</taxon>
        <taxon>Multicrustacea</taxon>
        <taxon>Malacostraca</taxon>
        <taxon>Eumalacostraca</taxon>
        <taxon>Eucarida</taxon>
        <taxon>Decapoda</taxon>
        <taxon>Pleocyemata</taxon>
        <taxon>Astacidea</taxon>
        <taxon>Parastacoidea</taxon>
        <taxon>Parastacidae</taxon>
        <taxon>Cherax</taxon>
    </lineage>
</organism>
<dbReference type="EMBL" id="JARKIK010003647">
    <property type="protein sequence ID" value="KAK8718916.1"/>
    <property type="molecule type" value="Genomic_DNA"/>
</dbReference>
<dbReference type="InterPro" id="IPR023213">
    <property type="entry name" value="CAT-like_dom_sf"/>
</dbReference>
<sequence>DGSQKMHIVTNGNTSLHTSAVPSSQAYITNTKYKVQTYKSSSLVLDDRPSSASLQIPPSCTGTTVSDGQPSPGRWVRRLGYAERFMTMAHDYGCMTTVYSLWLDSRVPLDFELFKRASVLMFRKMPNLRLHVDYLEDDLWWREMTREVVDVEELTTEDVESTVQTLLCRRYRVHEGPLWFARFVTLDPDQGCVVDTNHNLKYKYVCIFGFHHNVSDGSTNMKFCQVFLKVLNALVQGKDVSLCQEGTFSVPLQDEFGDQLTSIWFVIGMFLKRLFTVVLTLGLPLWNYTTYYKMPRERASATHVVQNDLDETTTHKLLRRCKMEGVTLNSAFTAAANLALYKMILAKNSNIDATNMYSQQAINMRRYWPKPLRENSFGCHISLLDLKFPTRRSDLTAFWEYTRGVHTIVHYHLTDSKRPLKVQPMSERLILILRFNSLLADLGLPSANDNHYTVTNMGNLSSTFPGTGEEVEVAKVLRSVSCQFMPTLCQHTLQTFRGRLCYSLDYYTQKMTRELASQYVETIFDILTSSIHTPN</sequence>
<dbReference type="Proteomes" id="UP001445076">
    <property type="component" value="Unassembled WGS sequence"/>
</dbReference>
<dbReference type="Gene3D" id="3.30.559.10">
    <property type="entry name" value="Chloramphenicol acetyltransferase-like domain"/>
    <property type="match status" value="1"/>
</dbReference>
<dbReference type="Gene3D" id="3.30.559.30">
    <property type="entry name" value="Nonribosomal peptide synthetase, condensation domain"/>
    <property type="match status" value="1"/>
</dbReference>
<reference evidence="1 2" key="1">
    <citation type="journal article" date="2024" name="BMC Genomics">
        <title>Genome assembly of redclaw crayfish (Cherax quadricarinatus) provides insights into its immune adaptation and hypoxia tolerance.</title>
        <authorList>
            <person name="Liu Z."/>
            <person name="Zheng J."/>
            <person name="Li H."/>
            <person name="Fang K."/>
            <person name="Wang S."/>
            <person name="He J."/>
            <person name="Zhou D."/>
            <person name="Weng S."/>
            <person name="Chi M."/>
            <person name="Gu Z."/>
            <person name="He J."/>
            <person name="Li F."/>
            <person name="Wang M."/>
        </authorList>
    </citation>
    <scope>NUCLEOTIDE SEQUENCE [LARGE SCALE GENOMIC DNA]</scope>
    <source>
        <strain evidence="1">ZL_2023a</strain>
    </source>
</reference>
<gene>
    <name evidence="1" type="ORF">OTU49_014367</name>
</gene>
<protein>
    <submittedName>
        <fullName evidence="1">Uncharacterized protein</fullName>
    </submittedName>
</protein>
<comment type="caution">
    <text evidence="1">The sequence shown here is derived from an EMBL/GenBank/DDBJ whole genome shotgun (WGS) entry which is preliminary data.</text>
</comment>
<dbReference type="PANTHER" id="PTHR28037">
    <property type="entry name" value="ALCOHOL O-ACETYLTRANSFERASE 1-RELATED"/>
    <property type="match status" value="1"/>
</dbReference>
<dbReference type="EMBL" id="JARKIK010003647">
    <property type="protein sequence ID" value="KAK8718915.1"/>
    <property type="molecule type" value="Genomic_DNA"/>
</dbReference>
<dbReference type="AlphaFoldDB" id="A0AAW0VQ13"/>
<dbReference type="InterPro" id="IPR052058">
    <property type="entry name" value="Alcohol_O-acetyltransferase"/>
</dbReference>
<evidence type="ECO:0000313" key="2">
    <source>
        <dbReference type="Proteomes" id="UP001445076"/>
    </source>
</evidence>
<keyword evidence="2" id="KW-1185">Reference proteome</keyword>
<reference evidence="1" key="2">
    <citation type="submission" date="2024-01" db="EMBL/GenBank/DDBJ databases">
        <authorList>
            <person name="He J."/>
            <person name="Wang M."/>
            <person name="Zheng J."/>
            <person name="Liu Z."/>
        </authorList>
    </citation>
    <scope>NUCLEOTIDE SEQUENCE</scope>
    <source>
        <strain evidence="1">ZL_2023a</strain>
        <tissue evidence="1">Muscle</tissue>
    </source>
</reference>
<accession>A0AAW0VQ13</accession>
<proteinExistence type="predicted"/>
<dbReference type="SUPFAM" id="SSF52777">
    <property type="entry name" value="CoA-dependent acyltransferases"/>
    <property type="match status" value="2"/>
</dbReference>
<dbReference type="PANTHER" id="PTHR28037:SF1">
    <property type="entry name" value="ALCOHOL O-ACETYLTRANSFERASE 1-RELATED"/>
    <property type="match status" value="1"/>
</dbReference>